<evidence type="ECO:0000313" key="2">
    <source>
        <dbReference type="EMBL" id="NEW05753.1"/>
    </source>
</evidence>
<protein>
    <recommendedName>
        <fullName evidence="3">M15 family metallopeptidase</fullName>
    </recommendedName>
</protein>
<sequence>MKIFKAALALVFAILLILPTQAMGASSTYSGVSGKRWVQEFPGSSSVSDLSSTFKPKVEKFVKAMKDAGISVTINATLRPKERAYLMHYSFKIANGQISPKNVPALAGVNITWLHSQDDASFTKSKAGAKEMVSAYGIVAAPALDSDHIRGNAIDMNSPVTKSTTIKKADGTNTTITSYDGLVAVGKTYGVYHLLPVASDPVHWSSDAN</sequence>
<dbReference type="AlphaFoldDB" id="A0A6G3ZU66"/>
<feature type="signal peptide" evidence="1">
    <location>
        <begin position="1"/>
        <end position="24"/>
    </location>
</feature>
<evidence type="ECO:0008006" key="3">
    <source>
        <dbReference type="Google" id="ProtNLM"/>
    </source>
</evidence>
<evidence type="ECO:0000256" key="1">
    <source>
        <dbReference type="SAM" id="SignalP"/>
    </source>
</evidence>
<accession>A0A6G3ZU66</accession>
<comment type="caution">
    <text evidence="2">The sequence shown here is derived from an EMBL/GenBank/DDBJ whole genome shotgun (WGS) entry which is preliminary data.</text>
</comment>
<dbReference type="EMBL" id="JAAIKC010000001">
    <property type="protein sequence ID" value="NEW05753.1"/>
    <property type="molecule type" value="Genomic_DNA"/>
</dbReference>
<organism evidence="2">
    <name type="scientific">Paenibacillus sp. SYP-B3998</name>
    <dbReference type="NCBI Taxonomy" id="2678564"/>
    <lineage>
        <taxon>Bacteria</taxon>
        <taxon>Bacillati</taxon>
        <taxon>Bacillota</taxon>
        <taxon>Bacilli</taxon>
        <taxon>Bacillales</taxon>
        <taxon>Paenibacillaceae</taxon>
        <taxon>Paenibacillus</taxon>
    </lineage>
</organism>
<dbReference type="SUPFAM" id="SSF55166">
    <property type="entry name" value="Hedgehog/DD-peptidase"/>
    <property type="match status" value="1"/>
</dbReference>
<name>A0A6G3ZU66_9BACL</name>
<reference evidence="2" key="1">
    <citation type="submission" date="2020-02" db="EMBL/GenBank/DDBJ databases">
        <authorList>
            <person name="Shen X.-R."/>
            <person name="Zhang Y.-X."/>
        </authorList>
    </citation>
    <scope>NUCLEOTIDE SEQUENCE</scope>
    <source>
        <strain evidence="2">SYP-B3998</strain>
    </source>
</reference>
<gene>
    <name evidence="2" type="ORF">GK047_06935</name>
</gene>
<dbReference type="RefSeq" id="WP_163943022.1">
    <property type="nucleotide sequence ID" value="NZ_JAAIKC010000001.1"/>
</dbReference>
<keyword evidence="1" id="KW-0732">Signal</keyword>
<dbReference type="InterPro" id="IPR009045">
    <property type="entry name" value="Zn_M74/Hedgehog-like"/>
</dbReference>
<feature type="chain" id="PRO_5026007577" description="M15 family metallopeptidase" evidence="1">
    <location>
        <begin position="25"/>
        <end position="209"/>
    </location>
</feature>
<proteinExistence type="predicted"/>
<dbReference type="Gene3D" id="3.30.1380.10">
    <property type="match status" value="1"/>
</dbReference>